<accession>S4RDW7</accession>
<evidence type="ECO:0000256" key="10">
    <source>
        <dbReference type="ARBA" id="ARBA00062488"/>
    </source>
</evidence>
<dbReference type="SUPFAM" id="SSF48452">
    <property type="entry name" value="TPR-like"/>
    <property type="match status" value="2"/>
</dbReference>
<evidence type="ECO:0000256" key="1">
    <source>
        <dbReference type="ARBA" id="ARBA00004604"/>
    </source>
</evidence>
<feature type="domain" description="S1 motif" evidence="15">
    <location>
        <begin position="640"/>
        <end position="710"/>
    </location>
</feature>
<evidence type="ECO:0000256" key="4">
    <source>
        <dbReference type="ARBA" id="ARBA00022553"/>
    </source>
</evidence>
<evidence type="ECO:0000313" key="16">
    <source>
        <dbReference type="Ensembl" id="ENSPMAP00000003399.1"/>
    </source>
</evidence>
<feature type="domain" description="S1 motif" evidence="15">
    <location>
        <begin position="291"/>
        <end position="354"/>
    </location>
</feature>
<dbReference type="GO" id="GO:0003723">
    <property type="term" value="F:RNA binding"/>
    <property type="evidence" value="ECO:0007669"/>
    <property type="project" value="TreeGrafter"/>
</dbReference>
<evidence type="ECO:0000256" key="3">
    <source>
        <dbReference type="ARBA" id="ARBA00022552"/>
    </source>
</evidence>
<keyword evidence="5" id="KW-0677">Repeat</keyword>
<name>S4RDW7_PETMA</name>
<dbReference type="InterPro" id="IPR019734">
    <property type="entry name" value="TPR_rpt"/>
</dbReference>
<feature type="domain" description="S1 motif" evidence="15">
    <location>
        <begin position="1155"/>
        <end position="1228"/>
    </location>
</feature>
<protein>
    <recommendedName>
        <fullName evidence="11">Protein RRP5 homolog</fullName>
    </recommendedName>
    <alternativeName>
        <fullName evidence="12">Programmed cell death protein 11</fullName>
    </alternativeName>
</protein>
<feature type="domain" description="S1 motif" evidence="15">
    <location>
        <begin position="732"/>
        <end position="801"/>
    </location>
</feature>
<sequence length="1877" mass="206286">CKAMEEDFPRGGVQPKERVAARAIEKSAAHSDNLFGQQELEIEGKKRRAKDVEGEKVKKLKFEQEAISTKHAVLKPNKVQFIDILKLKMVNPDMLVLGCVKVSLDHELEVGLPGCLTGNVQIVHVCDAYTKSLGDNLDSNLESETVTPLSELYPPGTLVPCRVMEVVQGKGNWCRINLSVNPRDVNKDLSASSLRPGMLLHGCVASVEDHGYMVDIGVYGTQAFLSKAKAQALVNSKKAGQNLSVGQPVWCIVETVRSQGHSVQLSANPTKLSAAIANEKHGWTLDNLLPGVILSGTVERVEHDGLVVEFLGLFEGSVDSLHLSPQVIYKKGQKVKVCVLHVMPSSKLIGLSTLPALLQPGKPASDPIGFTVGDVFEDCAISRILTGAGILLVLPNGSPAFVHVKQISDKERQFLSEDSKHKCRVIAFSHVDQAAIASLRQSVIEGPFMRYSDLELGQTVEGTVLTVDKFGLQVRLTDYVRGFVPLSHLADVAVLHPEKKFSPGNEVTCKVLNCCAEKHKLMLTHKRALVRSKLRPLVSFESAVPGMVAHGTVVCVRDFGCIVRFYGNVKALARRSDLGLDFGADPTQAFYTGQVVKAVVLNSSPAEERMLVSLSGTMSGRETQDAGCPVQQTSFAIEVGKCVDVQVRCKSEKGLDVNVTGSGAPGFMPMMHLSDNVHVCRLLLEVVEPGDVLSATCFSERNGKILLTKKHALQVALSGGNVAKTLDDLQAGMLLVGVTRRMLPYGVSVEFPYALRGMAFKAALSDEYVVSCEEFYSVGQTVLAAVTRVDEEKSRLDISLRVSECLADAALEGTALLSQALRELVQARALLASKGLGQIKSREFPKPGQMLKATVEEVSADRSVAFKSESAPGVSLKATEHHVDGQQLSVGQEVSARVLFVDFLASTVHVSLKAELLPKRKKKKQIQLREGFVYFATVQFIGSDLAVASLEESSHLIFLPLANHLNEMLRPNSGSLRVGEKLKVVVKCADPEEHDGVLVAAPDSGHLRNGAFRTRARTASVSEEGGEVTDGVYTVNGRALRLGDVYKGTVKSSRGLRAMVTLPGGVMGRVHVSEIRDEATTGQKPTMSLKAGETVAVKVIGGQEIKTHKYLPITHQNLVIHLPELTMRPSKLNSNNKEDFCIPSVKECLGSYQPGQTITCFVNKYQEERKALWVDVNAVVSGRVEQLLISNRPKVLDNPLQKFRVGCAVQATVVACKVEQESLSLSLSGVYKLSPGTVTLGRVKCSQPGIGLLLSLPMGHTGRVLLTDLNDSFVQKPLDAFEVGQIVPCYVLENGGKMRVMLSLRDSSTNPPTDEEEAEVKDKELSSLEDLTVGSVVRGYVHTIVNNQVLVNLSWCVMGRISLRNLSKYFVSGSSLMERYIRKGRLISVKVLSVDAETKRVELSSLPNDTGGKDLFPGSIGLRLWRSNDNKDETRKRKAAADTAEPVPEVKAVHPRSAKPRARGLKQCDLHGSFKREKKKKKRKTATEKAEECTDSGVEIYFREGRDDSETETKGKSAKAERGAASLERLQAPGSFSWDASLASLQTGILGAHNGGGGIDTSDDEDDTDAAKKKQRKNRQEAFAERKREEKELEQLEARLADPSRVPQSVDDFDRLALSSPNSSLVWLQYMAFHLQATEVDRARAVAERALKTISFSREEQEKLNVWVALLNLENLYGDEASLMRAFERAVQHNDALKAFRHLAQIYIGSDKFQQADVLYNKMLRRFRQEKAVWLAYGSFLVQRGQTDSARRLMQRALKSLPEREHVDVIVKFAQLDFRSGEVEHGVAVFENTLSSYPKRTDIWSIYIDMLAKHGTAQQIRAVFERVVHMNFSPKRMKFFFKRYLDYERKHGDAASVQRVRQKALEYVEEKSSVGVK</sequence>
<feature type="repeat" description="TPR" evidence="13">
    <location>
        <begin position="1731"/>
        <end position="1764"/>
    </location>
</feature>
<dbReference type="Pfam" id="PF00575">
    <property type="entry name" value="S1"/>
    <property type="match status" value="2"/>
</dbReference>
<dbReference type="InterPro" id="IPR048059">
    <property type="entry name" value="Rrp5_S1_rpt_hs1_sc1"/>
</dbReference>
<dbReference type="InterPro" id="IPR057301">
    <property type="entry name" value="Rrp5_OB_4th"/>
</dbReference>
<evidence type="ECO:0000256" key="14">
    <source>
        <dbReference type="SAM" id="MobiDB-lite"/>
    </source>
</evidence>
<evidence type="ECO:0000256" key="9">
    <source>
        <dbReference type="ARBA" id="ARBA00059726"/>
    </source>
</evidence>
<dbReference type="SMART" id="SM00316">
    <property type="entry name" value="S1"/>
    <property type="match status" value="13"/>
</dbReference>
<evidence type="ECO:0000256" key="7">
    <source>
        <dbReference type="ARBA" id="ARBA00022990"/>
    </source>
</evidence>
<dbReference type="FunFam" id="2.40.50.140:FF:000103">
    <property type="entry name" value="protein RRP5 homolog"/>
    <property type="match status" value="2"/>
</dbReference>
<dbReference type="Pfam" id="PF23459">
    <property type="entry name" value="S1_RRP5"/>
    <property type="match status" value="1"/>
</dbReference>
<feature type="region of interest" description="Disordered" evidence="14">
    <location>
        <begin position="1427"/>
        <end position="1525"/>
    </location>
</feature>
<dbReference type="GeneTree" id="ENSGT00390000012228"/>
<comment type="function">
    <text evidence="9">Essential for the generation of mature 18S rRNA, specifically necessary for cleavages at sites A0, 1 and 2 of the 47S precursor. Directly interacts with U3 snoRNA.</text>
</comment>
<feature type="domain" description="S1 motif" evidence="15">
    <location>
        <begin position="197"/>
        <end position="268"/>
    </location>
</feature>
<keyword evidence="6" id="KW-0832">Ubl conjugation</keyword>
<proteinExistence type="predicted"/>
<evidence type="ECO:0000256" key="12">
    <source>
        <dbReference type="ARBA" id="ARBA00080810"/>
    </source>
</evidence>
<keyword evidence="4" id="KW-0597">Phosphoprotein</keyword>
<dbReference type="PANTHER" id="PTHR23270">
    <property type="entry name" value="PROGRAMMED CELL DEATH PROTEIN 11 PRE-RRNA PROCESSING PROTEIN RRP5"/>
    <property type="match status" value="1"/>
</dbReference>
<organism evidence="16">
    <name type="scientific">Petromyzon marinus</name>
    <name type="common">Sea lamprey</name>
    <dbReference type="NCBI Taxonomy" id="7757"/>
    <lineage>
        <taxon>Eukaryota</taxon>
        <taxon>Metazoa</taxon>
        <taxon>Chordata</taxon>
        <taxon>Craniata</taxon>
        <taxon>Vertebrata</taxon>
        <taxon>Cyclostomata</taxon>
        <taxon>Hyperoartia</taxon>
        <taxon>Petromyzontiformes</taxon>
        <taxon>Petromyzontidae</taxon>
        <taxon>Petromyzon</taxon>
    </lineage>
</organism>
<comment type="subcellular location">
    <subcellularLocation>
        <location evidence="1">Nucleus</location>
        <location evidence="1">Nucleolus</location>
    </subcellularLocation>
</comment>
<evidence type="ECO:0000256" key="5">
    <source>
        <dbReference type="ARBA" id="ARBA00022737"/>
    </source>
</evidence>
<keyword evidence="2" id="KW-1017">Isopeptide bond</keyword>
<dbReference type="InterPro" id="IPR003107">
    <property type="entry name" value="HAT"/>
</dbReference>
<keyword evidence="7" id="KW-0007">Acetylation</keyword>
<dbReference type="InterPro" id="IPR012340">
    <property type="entry name" value="NA-bd_OB-fold"/>
</dbReference>
<dbReference type="Gene3D" id="1.25.40.10">
    <property type="entry name" value="Tetratricopeptide repeat domain"/>
    <property type="match status" value="1"/>
</dbReference>
<feature type="compositionally biased region" description="Basic and acidic residues" evidence="14">
    <location>
        <begin position="1501"/>
        <end position="1522"/>
    </location>
</feature>
<dbReference type="FunFam" id="2.40.50.140:FF:000148">
    <property type="entry name" value="protein RRP5 homolog isoform X1"/>
    <property type="match status" value="1"/>
</dbReference>
<dbReference type="GO" id="GO:0032040">
    <property type="term" value="C:small-subunit processome"/>
    <property type="evidence" value="ECO:0007669"/>
    <property type="project" value="TreeGrafter"/>
</dbReference>
<evidence type="ECO:0000256" key="8">
    <source>
        <dbReference type="ARBA" id="ARBA00023242"/>
    </source>
</evidence>
<feature type="compositionally biased region" description="Basic residues" evidence="14">
    <location>
        <begin position="1453"/>
        <end position="1464"/>
    </location>
</feature>
<dbReference type="Pfam" id="PF24685">
    <property type="entry name" value="OB_RRP5_4th"/>
    <property type="match status" value="1"/>
</dbReference>
<dbReference type="PROSITE" id="PS50005">
    <property type="entry name" value="TPR"/>
    <property type="match status" value="1"/>
</dbReference>
<keyword evidence="3" id="KW-0698">rRNA processing</keyword>
<feature type="domain" description="S1 motif" evidence="15">
    <location>
        <begin position="1236"/>
        <end position="1305"/>
    </location>
</feature>
<dbReference type="Ensembl" id="ENSPMAT00000003414.1">
    <property type="protein sequence ID" value="ENSPMAP00000003399.1"/>
    <property type="gene ID" value="ENSPMAG00000003098.1"/>
</dbReference>
<feature type="domain" description="S1 motif" evidence="15">
    <location>
        <begin position="1043"/>
        <end position="1116"/>
    </location>
</feature>
<evidence type="ECO:0000256" key="2">
    <source>
        <dbReference type="ARBA" id="ARBA00022499"/>
    </source>
</evidence>
<keyword evidence="13" id="KW-0802">TPR repeat</keyword>
<dbReference type="GO" id="GO:0006364">
    <property type="term" value="P:rRNA processing"/>
    <property type="evidence" value="ECO:0007669"/>
    <property type="project" value="UniProtKB-KW"/>
</dbReference>
<feature type="compositionally biased region" description="Basic and acidic residues" evidence="14">
    <location>
        <begin position="1466"/>
        <end position="1475"/>
    </location>
</feature>
<dbReference type="InterPro" id="IPR057302">
    <property type="entry name" value="Rrp5_S1"/>
</dbReference>
<dbReference type="InterPro" id="IPR011990">
    <property type="entry name" value="TPR-like_helical_dom_sf"/>
</dbReference>
<reference evidence="16" key="1">
    <citation type="submission" date="2025-08" db="UniProtKB">
        <authorList>
            <consortium name="Ensembl"/>
        </authorList>
    </citation>
    <scope>IDENTIFICATION</scope>
</reference>
<dbReference type="Gene3D" id="2.40.50.140">
    <property type="entry name" value="Nucleic acid-binding proteins"/>
    <property type="match status" value="8"/>
</dbReference>
<dbReference type="CDD" id="cd05697">
    <property type="entry name" value="S1_Rrp5_repeat_hs5"/>
    <property type="match status" value="1"/>
</dbReference>
<dbReference type="OMA" id="GQYLRAY"/>
<dbReference type="FunFam" id="1.25.40.10:FF:000065">
    <property type="entry name" value="Programmed cell death 11"/>
    <property type="match status" value="1"/>
</dbReference>
<feature type="domain" description="S1 motif" evidence="15">
    <location>
        <begin position="546"/>
        <end position="615"/>
    </location>
</feature>
<dbReference type="InterPro" id="IPR045209">
    <property type="entry name" value="Rrp5"/>
</dbReference>
<dbReference type="STRING" id="7757.ENSPMAP00000003399"/>
<comment type="subunit">
    <text evidence="10">Interacts with NF-kappa-B p50/NFKB1 and NF-kappa-B p65/RELA.</text>
</comment>
<dbReference type="PROSITE" id="PS50126">
    <property type="entry name" value="S1"/>
    <property type="match status" value="11"/>
</dbReference>
<dbReference type="HOGENOM" id="CLU_000845_1_1_1"/>
<keyword evidence="8" id="KW-0539">Nucleus</keyword>
<feature type="region of interest" description="Disordered" evidence="14">
    <location>
        <begin position="1554"/>
        <end position="1590"/>
    </location>
</feature>
<dbReference type="PANTHER" id="PTHR23270:SF10">
    <property type="entry name" value="PROTEIN RRP5 HOMOLOG"/>
    <property type="match status" value="1"/>
</dbReference>
<dbReference type="SUPFAM" id="SSF50249">
    <property type="entry name" value="Nucleic acid-binding proteins"/>
    <property type="match status" value="8"/>
</dbReference>
<feature type="compositionally biased region" description="Basic and acidic residues" evidence="14">
    <location>
        <begin position="1578"/>
        <end position="1590"/>
    </location>
</feature>
<feature type="domain" description="S1 motif" evidence="15">
    <location>
        <begin position="1334"/>
        <end position="1406"/>
    </location>
</feature>
<reference evidence="16" key="2">
    <citation type="submission" date="2025-09" db="UniProtKB">
        <authorList>
            <consortium name="Ensembl"/>
        </authorList>
    </citation>
    <scope>IDENTIFICATION</scope>
</reference>
<feature type="domain" description="S1 motif" evidence="15">
    <location>
        <begin position="373"/>
        <end position="440"/>
    </location>
</feature>
<evidence type="ECO:0000256" key="6">
    <source>
        <dbReference type="ARBA" id="ARBA00022843"/>
    </source>
</evidence>
<dbReference type="Pfam" id="PF05843">
    <property type="entry name" value="Suf"/>
    <property type="match status" value="1"/>
</dbReference>
<evidence type="ECO:0000256" key="11">
    <source>
        <dbReference type="ARBA" id="ARBA00067510"/>
    </source>
</evidence>
<feature type="domain" description="S1 motif" evidence="15">
    <location>
        <begin position="457"/>
        <end position="526"/>
    </location>
</feature>
<evidence type="ECO:0000256" key="13">
    <source>
        <dbReference type="PROSITE-ProRule" id="PRU00339"/>
    </source>
</evidence>
<dbReference type="SMART" id="SM00386">
    <property type="entry name" value="HAT"/>
    <property type="match status" value="5"/>
</dbReference>
<evidence type="ECO:0000259" key="15">
    <source>
        <dbReference type="PROSITE" id="PS50126"/>
    </source>
</evidence>
<dbReference type="InterPro" id="IPR008847">
    <property type="entry name" value="Suf"/>
</dbReference>
<dbReference type="CDD" id="cd05693">
    <property type="entry name" value="S1_Rrp5_repeat_hs1_sc1"/>
    <property type="match status" value="1"/>
</dbReference>
<dbReference type="InterPro" id="IPR003029">
    <property type="entry name" value="S1_domain"/>
</dbReference>